<organism evidence="1 2">
    <name type="scientific">Bactrocera dorsalis</name>
    <name type="common">Oriental fruit fly</name>
    <name type="synonym">Dacus dorsalis</name>
    <dbReference type="NCBI Taxonomy" id="27457"/>
    <lineage>
        <taxon>Eukaryota</taxon>
        <taxon>Metazoa</taxon>
        <taxon>Ecdysozoa</taxon>
        <taxon>Arthropoda</taxon>
        <taxon>Hexapoda</taxon>
        <taxon>Insecta</taxon>
        <taxon>Pterygota</taxon>
        <taxon>Neoptera</taxon>
        <taxon>Endopterygota</taxon>
        <taxon>Diptera</taxon>
        <taxon>Brachycera</taxon>
        <taxon>Muscomorpha</taxon>
        <taxon>Tephritoidea</taxon>
        <taxon>Tephritidae</taxon>
        <taxon>Bactrocera</taxon>
        <taxon>Bactrocera</taxon>
    </lineage>
</organism>
<keyword evidence="1" id="KW-1185">Reference proteome</keyword>
<gene>
    <name evidence="2" type="primary">LOC125776358</name>
</gene>
<reference evidence="2" key="2">
    <citation type="submission" date="2025-08" db="UniProtKB">
        <authorList>
            <consortium name="RefSeq"/>
        </authorList>
    </citation>
    <scope>IDENTIFICATION</scope>
    <source>
        <tissue evidence="2">Adult</tissue>
    </source>
</reference>
<evidence type="ECO:0000313" key="2">
    <source>
        <dbReference type="RefSeq" id="XP_049304071.1"/>
    </source>
</evidence>
<reference evidence="1" key="1">
    <citation type="submission" date="2025-05" db="UniProtKB">
        <authorList>
            <consortium name="RefSeq"/>
        </authorList>
    </citation>
    <scope>NUCLEOTIDE SEQUENCE [LARGE SCALE GENOMIC DNA]</scope>
</reference>
<sequence length="239" mass="27537">MSCNCILCKREVDAGKPPMHSQQMVKSLKAVRANYAVLLKLFLCRSTDKEIDNSVSAKALGFFEFMASFECFFMLTMIIEIFNRIEILNTELQKSNLSVIDSYKKVNAVRAVLEAAGETKFEEDWKKSMQGAVELELDDPMLPRQRKISKWLEQGTSEARIYLNRLKNIIGNSSLKCTTSLLSPSEVDSKMILLNISNYWNNLHCAQQKMWMKSLNFMTKTLTRNERQRYVLATLSFED</sequence>
<dbReference type="GeneID" id="125776358"/>
<proteinExistence type="predicted"/>
<dbReference type="Proteomes" id="UP001652620">
    <property type="component" value="Chromosome 2"/>
</dbReference>
<evidence type="ECO:0000313" key="1">
    <source>
        <dbReference type="Proteomes" id="UP001652620"/>
    </source>
</evidence>
<name>A0ABM3J4B4_BACDO</name>
<protein>
    <submittedName>
        <fullName evidence="2">Uncharacterized protein LOC125776358 isoform X2</fullName>
    </submittedName>
</protein>
<accession>A0ABM3J4B4</accession>
<dbReference type="RefSeq" id="XP_049304071.1">
    <property type="nucleotide sequence ID" value="XM_049448114.1"/>
</dbReference>